<dbReference type="RefSeq" id="WP_146325138.1">
    <property type="nucleotide sequence ID" value="NZ_CP047080.1"/>
</dbReference>
<dbReference type="Proteomes" id="UP000320791">
    <property type="component" value="Unassembled WGS sequence"/>
</dbReference>
<organism evidence="1 2">
    <name type="scientific">Corynebacterium canis</name>
    <dbReference type="NCBI Taxonomy" id="679663"/>
    <lineage>
        <taxon>Bacteria</taxon>
        <taxon>Bacillati</taxon>
        <taxon>Actinomycetota</taxon>
        <taxon>Actinomycetes</taxon>
        <taxon>Mycobacteriales</taxon>
        <taxon>Corynebacteriaceae</taxon>
        <taxon>Corynebacterium</taxon>
    </lineage>
</organism>
<sequence length="235" mass="25691">MIPNSPADALGPHAEKAKELIVDVVRTRHEYAAVAHQVAYTRSTRGYSTMWSDLLADTQEAFSKRGYDLHKLLPGGYKVPIVNLCLIYPWRVPDSADPADFAKSPTRMACFGALPPEPPLFDLDFINTSTLTAPQSGAEPGWLADLAAEMTTVNGKMPVVIVKVYSSPEQLRAITWAIGELNLETRKLSYHGEETIWQAEPAIESDAFDVESFAAGTPVEPVVEPRKQEGIGPNA</sequence>
<protein>
    <submittedName>
        <fullName evidence="1">Uncharacterized protein</fullName>
    </submittedName>
</protein>
<evidence type="ECO:0000313" key="1">
    <source>
        <dbReference type="EMBL" id="TWT23059.1"/>
    </source>
</evidence>
<proteinExistence type="predicted"/>
<comment type="caution">
    <text evidence="1">The sequence shown here is derived from an EMBL/GenBank/DDBJ whole genome shotgun (WGS) entry which is preliminary data.</text>
</comment>
<keyword evidence="2" id="KW-1185">Reference proteome</keyword>
<name>A0A5C5UAP0_9CORY</name>
<dbReference type="EMBL" id="VOHM01000023">
    <property type="protein sequence ID" value="TWT23059.1"/>
    <property type="molecule type" value="Genomic_DNA"/>
</dbReference>
<dbReference type="AlphaFoldDB" id="A0A5C5UAP0"/>
<reference evidence="1 2" key="1">
    <citation type="submission" date="2019-08" db="EMBL/GenBank/DDBJ databases">
        <authorList>
            <person name="Lei W."/>
        </authorList>
    </citation>
    <scope>NUCLEOTIDE SEQUENCE [LARGE SCALE GENOMIC DNA]</scope>
    <source>
        <strain evidence="1 2">CCUG 58627</strain>
    </source>
</reference>
<gene>
    <name evidence="1" type="ORF">FRX94_09985</name>
</gene>
<evidence type="ECO:0000313" key="2">
    <source>
        <dbReference type="Proteomes" id="UP000320791"/>
    </source>
</evidence>
<accession>A0A5C5UAP0</accession>
<dbReference type="OrthoDB" id="4571398at2"/>